<dbReference type="Pfam" id="PF13476">
    <property type="entry name" value="AAA_23"/>
    <property type="match status" value="1"/>
</dbReference>
<dbReference type="OrthoDB" id="9795626at2"/>
<dbReference type="EMBL" id="SWCO01000001">
    <property type="protein sequence ID" value="TKB04774.1"/>
    <property type="molecule type" value="Genomic_DNA"/>
</dbReference>
<feature type="coiled-coil region" evidence="1">
    <location>
        <begin position="848"/>
        <end position="882"/>
    </location>
</feature>
<dbReference type="InterPro" id="IPR027417">
    <property type="entry name" value="P-loop_NTPase"/>
</dbReference>
<feature type="coiled-coil region" evidence="1">
    <location>
        <begin position="917"/>
        <end position="954"/>
    </location>
</feature>
<keyword evidence="3" id="KW-0378">Hydrolase</keyword>
<keyword evidence="4" id="KW-1185">Reference proteome</keyword>
<feature type="coiled-coil region" evidence="1">
    <location>
        <begin position="551"/>
        <end position="578"/>
    </location>
</feature>
<dbReference type="SUPFAM" id="SSF52540">
    <property type="entry name" value="P-loop containing nucleoside triphosphate hydrolases"/>
    <property type="match status" value="1"/>
</dbReference>
<dbReference type="GO" id="GO:0006302">
    <property type="term" value="P:double-strand break repair"/>
    <property type="evidence" value="ECO:0007669"/>
    <property type="project" value="InterPro"/>
</dbReference>
<keyword evidence="1" id="KW-0175">Coiled coil</keyword>
<feature type="coiled-coil region" evidence="1">
    <location>
        <begin position="259"/>
        <end position="400"/>
    </location>
</feature>
<feature type="domain" description="Rad50/SbcC-type AAA" evidence="2">
    <location>
        <begin position="6"/>
        <end position="229"/>
    </location>
</feature>
<name>A0A4U0ZKC8_9ALTE</name>
<gene>
    <name evidence="3" type="ORF">E5672_01390</name>
</gene>
<dbReference type="GO" id="GO:0004527">
    <property type="term" value="F:exonuclease activity"/>
    <property type="evidence" value="ECO:0007669"/>
    <property type="project" value="UniProtKB-KW"/>
</dbReference>
<dbReference type="AlphaFoldDB" id="A0A4U0ZKC8"/>
<protein>
    <submittedName>
        <fullName evidence="3">Exonuclease SbcC</fullName>
    </submittedName>
</protein>
<organism evidence="3 4">
    <name type="scientific">Alteromonas portus</name>
    <dbReference type="NCBI Taxonomy" id="2565549"/>
    <lineage>
        <taxon>Bacteria</taxon>
        <taxon>Pseudomonadati</taxon>
        <taxon>Pseudomonadota</taxon>
        <taxon>Gammaproteobacteria</taxon>
        <taxon>Alteromonadales</taxon>
        <taxon>Alteromonadaceae</taxon>
        <taxon>Alteromonas/Salinimonas group</taxon>
        <taxon>Alteromonas</taxon>
    </lineage>
</organism>
<evidence type="ECO:0000313" key="3">
    <source>
        <dbReference type="EMBL" id="TKB04774.1"/>
    </source>
</evidence>
<dbReference type="Pfam" id="PF13558">
    <property type="entry name" value="SbcC_Walker_B"/>
    <property type="match status" value="1"/>
</dbReference>
<dbReference type="PANTHER" id="PTHR32114">
    <property type="entry name" value="ABC TRANSPORTER ABCH.3"/>
    <property type="match status" value="1"/>
</dbReference>
<proteinExistence type="predicted"/>
<evidence type="ECO:0000313" key="4">
    <source>
        <dbReference type="Proteomes" id="UP000305471"/>
    </source>
</evidence>
<dbReference type="RefSeq" id="WP_136780596.1">
    <property type="nucleotide sequence ID" value="NZ_SWCO01000001.1"/>
</dbReference>
<evidence type="ECO:0000256" key="1">
    <source>
        <dbReference type="SAM" id="Coils"/>
    </source>
</evidence>
<accession>A0A4U0ZKC8</accession>
<dbReference type="PANTHER" id="PTHR32114:SF2">
    <property type="entry name" value="ABC TRANSPORTER ABCH.3"/>
    <property type="match status" value="1"/>
</dbReference>
<keyword evidence="3" id="KW-0269">Exonuclease</keyword>
<dbReference type="Gene3D" id="3.40.50.300">
    <property type="entry name" value="P-loop containing nucleotide triphosphate hydrolases"/>
    <property type="match status" value="2"/>
</dbReference>
<feature type="coiled-coil region" evidence="1">
    <location>
        <begin position="629"/>
        <end position="684"/>
    </location>
</feature>
<keyword evidence="3" id="KW-0540">Nuclease</keyword>
<dbReference type="InterPro" id="IPR038729">
    <property type="entry name" value="Rad50/SbcC_AAA"/>
</dbReference>
<evidence type="ECO:0000259" key="2">
    <source>
        <dbReference type="Pfam" id="PF13476"/>
    </source>
</evidence>
<reference evidence="3 4" key="1">
    <citation type="submission" date="2019-04" db="EMBL/GenBank/DDBJ databases">
        <title>Alteromonas portus sp. nov., an alginate lyase-excreting marine bacterium.</title>
        <authorList>
            <person name="Huang H."/>
            <person name="Mo K."/>
            <person name="Bao S."/>
        </authorList>
    </citation>
    <scope>NUCLEOTIDE SEQUENCE [LARGE SCALE GENOMIC DNA]</scope>
    <source>
        <strain evidence="3 4">HB161718</strain>
    </source>
</reference>
<dbReference type="GO" id="GO:0016887">
    <property type="term" value="F:ATP hydrolysis activity"/>
    <property type="evidence" value="ECO:0007669"/>
    <property type="project" value="InterPro"/>
</dbReference>
<comment type="caution">
    <text evidence="3">The sequence shown here is derived from an EMBL/GenBank/DDBJ whole genome shotgun (WGS) entry which is preliminary data.</text>
</comment>
<feature type="coiled-coil region" evidence="1">
    <location>
        <begin position="731"/>
        <end position="772"/>
    </location>
</feature>
<dbReference type="Proteomes" id="UP000305471">
    <property type="component" value="Unassembled WGS sequence"/>
</dbReference>
<sequence length="1249" mass="139185">MRILTLRLKNLNALKGEWKIDFTQSPFIDNGLFAITGPTGAGKTTLLDAICLALYHQTPRLGPISTSNNDIMTRGTAECLAEVEFDIKGKAYRAFWSMRRARGKVDGNLQSADVELAEVESGKVLATQVRPKSEEIEKLTGLNFARFTKSMMLSQGDFAAFLNANEADRAELLEELTGTEIYGQISQAVHQQFSDAKQKKKEFAIKLEGVTLLSDEQTTQLEEEQVQTKSQVSAFNQTLAELQKQQQWQHAFNANELAIKEASAAQQTANNAIDEAKQELDLLTQSEPAEKLRLPFLQRNGLQQDVTRYKERLEEKAAQLPELKTQKAQLSLEVTNAEQALVLTKQQSSELEKRINEQVIPLDNQIAQLTTEQQKANENAARLRQSINALTLKRTDIENASADNKTKLGELEAYLSEHHTLSGIAEFISGWSETARYIEHDKKQLKTLTQSVNDDRQALSSLDDAIAKTSKSLSGLTQIFDDKNAQVAKCEKALHAALSDKLTDTNNASPNASAFSKASLQQERDTKLYHWDNVLQIGHIQQQYLTLEQEKVSLGAQKEDLAKKLAQQQSERQALVDAYRQTRSNLKDIEALIALDAEVAHLRAQLKSGEPCPVCGANEHTTSSVAIDVPETIQKRDSLKLQLDDIEQQGARAKESVTHTEFTLAQVNKQLEQASGQRDTLLEKWQQISSVLSADISSFKKVDINTSQSVAQFTEQFKTRLDDISAQLTRLEECEQALNAALQAKNEAQQLLQAKQSELAVSLQQRETLEKQFTERNVELENKTQGINNSILALSETMTAHGADIHNLSIDGIATWLNEKAEALQTYKLNYQLHAKLKDELQEVGSTLLVLSRDIESAENQLKGVSEELKQLDNSLKALRDSRTTVFPEGNIAETRNKANAAQEMAERNVSECKSRLQQTDTILSRLEAEIAQLNEQMREKEQALAEATEHFNRQLASSPFADEHAFSNALLDEDTRNTLLELQKRLTQQKQQADLKLENALAAEQSLKAHANAAQWQSELEEHGAQWLDTKINQQAQQRDTLLSSLGQIEQQLSANNQAREKQQQLVDEMAAFEAYYDDITYLHSLIGSASGDKFRRFAQGLTLDNLVQLANQQLDKLHGRYQLMRKENEGLGLSVLDTWQGDVVRDTKTLSGGESFLVSLALALALSDLVSHKTSIDSLFLDEGFGTLDAETLDVALDALDNLNASGKMIGVISHIEAMKERIPTQLKVIKRNGVGLSALEKPYAVG</sequence>